<sequence length="108" mass="12496">MSEEGYEVISEKCFIVRNKPFNDSLQDSVLKIKTQIIEYLKAQQFPEKVVQNDSLLFRRANGQEVAIVLPVPQDAWEANTIIVFDPLKNPLFINPRKGVTQLEKYFKP</sequence>
<accession>A0A291QRL2</accession>
<keyword evidence="2" id="KW-1185">Reference proteome</keyword>
<gene>
    <name evidence="1" type="ORF">COR50_04805</name>
</gene>
<dbReference type="EMBL" id="CP023777">
    <property type="protein sequence ID" value="ATL46551.1"/>
    <property type="molecule type" value="Genomic_DNA"/>
</dbReference>
<protein>
    <submittedName>
        <fullName evidence="1">Uncharacterized protein</fullName>
    </submittedName>
</protein>
<dbReference type="AlphaFoldDB" id="A0A291QRL2"/>
<organism evidence="1 2">
    <name type="scientific">Chitinophaga caeni</name>
    <dbReference type="NCBI Taxonomy" id="2029983"/>
    <lineage>
        <taxon>Bacteria</taxon>
        <taxon>Pseudomonadati</taxon>
        <taxon>Bacteroidota</taxon>
        <taxon>Chitinophagia</taxon>
        <taxon>Chitinophagales</taxon>
        <taxon>Chitinophagaceae</taxon>
        <taxon>Chitinophaga</taxon>
    </lineage>
</organism>
<evidence type="ECO:0000313" key="1">
    <source>
        <dbReference type="EMBL" id="ATL46551.1"/>
    </source>
</evidence>
<reference evidence="1 2" key="1">
    <citation type="submission" date="2017-10" db="EMBL/GenBank/DDBJ databases">
        <title>Paenichitinophaga pekingensis gen. nov., sp. nov., isolated from activated sludge.</title>
        <authorList>
            <person name="Jin D."/>
            <person name="Kong X."/>
            <person name="Deng Y."/>
            <person name="Bai Z."/>
        </authorList>
    </citation>
    <scope>NUCLEOTIDE SEQUENCE [LARGE SCALE GENOMIC DNA]</scope>
    <source>
        <strain evidence="1 2">13</strain>
    </source>
</reference>
<proteinExistence type="predicted"/>
<dbReference type="Proteomes" id="UP000220133">
    <property type="component" value="Chromosome"/>
</dbReference>
<dbReference type="KEGG" id="cbae:COR50_04805"/>
<evidence type="ECO:0000313" key="2">
    <source>
        <dbReference type="Proteomes" id="UP000220133"/>
    </source>
</evidence>
<name>A0A291QRL2_9BACT</name>